<keyword evidence="10" id="KW-0406">Ion transport</keyword>
<evidence type="ECO:0000256" key="11">
    <source>
        <dbReference type="ARBA" id="ARBA00023136"/>
    </source>
</evidence>
<dbReference type="GO" id="GO:0005886">
    <property type="term" value="C:plasma membrane"/>
    <property type="evidence" value="ECO:0007669"/>
    <property type="project" value="UniProtKB-SubCell"/>
</dbReference>
<comment type="similarity">
    <text evidence="2">Belongs to the ferric reductase (FRE) family.</text>
</comment>
<evidence type="ECO:0000256" key="3">
    <source>
        <dbReference type="ARBA" id="ARBA00012668"/>
    </source>
</evidence>
<evidence type="ECO:0000256" key="14">
    <source>
        <dbReference type="SAM" id="MobiDB-lite"/>
    </source>
</evidence>
<dbReference type="KEGG" id="psco:LY89DRAFT_703952"/>
<accession>A0A194XUY6</accession>
<dbReference type="GO" id="GO:0006826">
    <property type="term" value="P:iron ion transport"/>
    <property type="evidence" value="ECO:0007669"/>
    <property type="project" value="TreeGrafter"/>
</dbReference>
<evidence type="ECO:0000256" key="4">
    <source>
        <dbReference type="ARBA" id="ARBA00022448"/>
    </source>
</evidence>
<evidence type="ECO:0000313" key="18">
    <source>
        <dbReference type="Proteomes" id="UP000070700"/>
    </source>
</evidence>
<dbReference type="InterPro" id="IPR017927">
    <property type="entry name" value="FAD-bd_FR_type"/>
</dbReference>
<dbReference type="Pfam" id="PF01794">
    <property type="entry name" value="Ferric_reduct"/>
    <property type="match status" value="1"/>
</dbReference>
<dbReference type="Gene3D" id="2.40.30.10">
    <property type="entry name" value="Translation factors"/>
    <property type="match status" value="1"/>
</dbReference>
<keyword evidence="7" id="KW-0249">Electron transport</keyword>
<keyword evidence="18" id="KW-1185">Reference proteome</keyword>
<dbReference type="GO" id="GO:0015677">
    <property type="term" value="P:copper ion import"/>
    <property type="evidence" value="ECO:0007669"/>
    <property type="project" value="TreeGrafter"/>
</dbReference>
<keyword evidence="9" id="KW-0560">Oxidoreductase</keyword>
<dbReference type="Pfam" id="PF08022">
    <property type="entry name" value="FAD_binding_8"/>
    <property type="match status" value="1"/>
</dbReference>
<gene>
    <name evidence="17" type="ORF">LY89DRAFT_703952</name>
</gene>
<dbReference type="EC" id="1.16.1.9" evidence="3"/>
<evidence type="ECO:0000256" key="15">
    <source>
        <dbReference type="SAM" id="Phobius"/>
    </source>
</evidence>
<evidence type="ECO:0000256" key="6">
    <source>
        <dbReference type="ARBA" id="ARBA00022692"/>
    </source>
</evidence>
<evidence type="ECO:0000256" key="13">
    <source>
        <dbReference type="ARBA" id="ARBA00048483"/>
    </source>
</evidence>
<dbReference type="GO" id="GO:0052851">
    <property type="term" value="F:ferric-chelate reductase (NADPH) activity"/>
    <property type="evidence" value="ECO:0007669"/>
    <property type="project" value="UniProtKB-EC"/>
</dbReference>
<dbReference type="GeneID" id="28827077"/>
<dbReference type="InterPro" id="IPR017938">
    <property type="entry name" value="Riboflavin_synthase-like_b-brl"/>
</dbReference>
<dbReference type="GO" id="GO:0006879">
    <property type="term" value="P:intracellular iron ion homeostasis"/>
    <property type="evidence" value="ECO:0007669"/>
    <property type="project" value="TreeGrafter"/>
</dbReference>
<evidence type="ECO:0000256" key="2">
    <source>
        <dbReference type="ARBA" id="ARBA00006278"/>
    </source>
</evidence>
<dbReference type="RefSeq" id="XP_018077877.1">
    <property type="nucleotide sequence ID" value="XM_018217351.1"/>
</dbReference>
<proteinExistence type="inferred from homology"/>
<keyword evidence="8 15" id="KW-1133">Transmembrane helix</keyword>
<keyword evidence="12" id="KW-0325">Glycoprotein</keyword>
<feature type="domain" description="FAD-binding FR-type" evidence="16">
    <location>
        <begin position="250"/>
        <end position="370"/>
    </location>
</feature>
<evidence type="ECO:0000256" key="1">
    <source>
        <dbReference type="ARBA" id="ARBA00004651"/>
    </source>
</evidence>
<feature type="transmembrane region" description="Helical" evidence="15">
    <location>
        <begin position="72"/>
        <end position="91"/>
    </location>
</feature>
<dbReference type="OrthoDB" id="3944240at2759"/>
<evidence type="ECO:0000256" key="10">
    <source>
        <dbReference type="ARBA" id="ARBA00023065"/>
    </source>
</evidence>
<evidence type="ECO:0000259" key="16">
    <source>
        <dbReference type="PROSITE" id="PS51384"/>
    </source>
</evidence>
<dbReference type="InterPro" id="IPR013130">
    <property type="entry name" value="Fe3_Rdtase_TM_dom"/>
</dbReference>
<dbReference type="InterPro" id="IPR039261">
    <property type="entry name" value="FNR_nucleotide-bd"/>
</dbReference>
<feature type="transmembrane region" description="Helical" evidence="15">
    <location>
        <begin position="168"/>
        <end position="188"/>
    </location>
</feature>
<evidence type="ECO:0000256" key="5">
    <source>
        <dbReference type="ARBA" id="ARBA00022475"/>
    </source>
</evidence>
<keyword evidence="5" id="KW-1003">Cell membrane</keyword>
<dbReference type="CDD" id="cd06186">
    <property type="entry name" value="NOX_Duox_like_FAD_NADP"/>
    <property type="match status" value="1"/>
</dbReference>
<dbReference type="PROSITE" id="PS51384">
    <property type="entry name" value="FAD_FR"/>
    <property type="match status" value="1"/>
</dbReference>
<dbReference type="SUPFAM" id="SSF63380">
    <property type="entry name" value="Riboflavin synthase domain-like"/>
    <property type="match status" value="1"/>
</dbReference>
<protein>
    <recommendedName>
        <fullName evidence="3">ferric-chelate reductase (NADPH)</fullName>
        <ecNumber evidence="3">1.16.1.9</ecNumber>
    </recommendedName>
</protein>
<keyword evidence="11 15" id="KW-0472">Membrane</keyword>
<dbReference type="InterPro" id="IPR013112">
    <property type="entry name" value="FAD-bd_8"/>
</dbReference>
<dbReference type="EMBL" id="KQ947405">
    <property type="protein sequence ID" value="KUJ23522.1"/>
    <property type="molecule type" value="Genomic_DNA"/>
</dbReference>
<dbReference type="Pfam" id="PF08030">
    <property type="entry name" value="NAD_binding_6"/>
    <property type="match status" value="1"/>
</dbReference>
<dbReference type="AlphaFoldDB" id="A0A194XUY6"/>
<comment type="catalytic activity">
    <reaction evidence="13">
        <text>2 a Fe(II)-siderophore + NADP(+) + H(+) = 2 a Fe(III)-siderophore + NADPH</text>
        <dbReference type="Rhea" id="RHEA:28795"/>
        <dbReference type="Rhea" id="RHEA-COMP:11342"/>
        <dbReference type="Rhea" id="RHEA-COMP:11344"/>
        <dbReference type="ChEBI" id="CHEBI:15378"/>
        <dbReference type="ChEBI" id="CHEBI:29033"/>
        <dbReference type="ChEBI" id="CHEBI:29034"/>
        <dbReference type="ChEBI" id="CHEBI:57783"/>
        <dbReference type="ChEBI" id="CHEBI:58349"/>
        <dbReference type="EC" id="1.16.1.9"/>
    </reaction>
</comment>
<feature type="transmembrane region" description="Helical" evidence="15">
    <location>
        <begin position="221"/>
        <end position="243"/>
    </location>
</feature>
<dbReference type="Gene3D" id="3.40.50.80">
    <property type="entry name" value="Nucleotide-binding domain of ferredoxin-NADP reductase (FNR) module"/>
    <property type="match status" value="1"/>
</dbReference>
<feature type="transmembrane region" description="Helical" evidence="15">
    <location>
        <begin position="131"/>
        <end position="148"/>
    </location>
</feature>
<evidence type="ECO:0000256" key="12">
    <source>
        <dbReference type="ARBA" id="ARBA00023180"/>
    </source>
</evidence>
<sequence>MITISTLRESCILMGYDCIVSKESIATGLVHQISSPAPAKPKSLIFQAQATISAIIREYSNYSLSVSIRGKWCYLATTGPATLVIGYLLAVDLLEWEDLGYRAGFIAVSQRNIIGALTGVGYERLAWLHRWIAHSLLFTVLLHIFFWFEEWDKYDYTATKIKEDPLTQKGLIAGGILLWIVISSAAPIRGVSYEFFVTQHIISWIAFITALWMHVPAENKGWIYVPIAFWGFDRLTRLAYIIYNNFSLFHKRSSGVLACKATFTPLDECHTRITIAHPPISWTPGQHVFLSVPVLAPFSSHPFTIASLPTDNTMEFVIRAKKGATRQFFKYADKIAPVLPSYSSASSINEERTETRTVLIDGPYSRIRPLRQFSSVLFIAGSTGATFTVPLLRDLVQTWSKSSSSNQPSSSLKSGIFLQPPPNATITHRIRFIWVLKHSAWTSWFRAHLENALLTVHDLKKKGMDIELEIDIYTTSSSSPSPDEKREHALHILSSSPDSNSLSARPPLRTSPSSSSSLSLDKTYNETITSYSQPLSHRPQISFQTGRPPLKETVRQEAEKAKGEMAVVVCGPGGMVREVRNEVCVVSDERGACKGSGAMGIWVHGEGFGYA</sequence>
<dbReference type="Proteomes" id="UP000070700">
    <property type="component" value="Unassembled WGS sequence"/>
</dbReference>
<keyword evidence="6 15" id="KW-0812">Transmembrane</keyword>
<dbReference type="SFLD" id="SFLDS00052">
    <property type="entry name" value="Ferric_Reductase_Domain"/>
    <property type="match status" value="1"/>
</dbReference>
<name>A0A194XUY6_MOLSC</name>
<dbReference type="InterPro" id="IPR013121">
    <property type="entry name" value="Fe_red_NAD-bd_6"/>
</dbReference>
<evidence type="ECO:0000256" key="7">
    <source>
        <dbReference type="ARBA" id="ARBA00022982"/>
    </source>
</evidence>
<keyword evidence="4" id="KW-0813">Transport</keyword>
<feature type="region of interest" description="Disordered" evidence="14">
    <location>
        <begin position="495"/>
        <end position="520"/>
    </location>
</feature>
<evidence type="ECO:0000313" key="17">
    <source>
        <dbReference type="EMBL" id="KUJ23522.1"/>
    </source>
</evidence>
<reference evidence="17 18" key="1">
    <citation type="submission" date="2015-10" db="EMBL/GenBank/DDBJ databases">
        <title>Full genome of DAOMC 229536 Phialocephala scopiformis, a fungal endophyte of spruce producing the potent anti-insectan compound rugulosin.</title>
        <authorList>
            <consortium name="DOE Joint Genome Institute"/>
            <person name="Walker A.K."/>
            <person name="Frasz S.L."/>
            <person name="Seifert K.A."/>
            <person name="Miller J.D."/>
            <person name="Mondo S.J."/>
            <person name="Labutti K."/>
            <person name="Lipzen A."/>
            <person name="Dockter R."/>
            <person name="Kennedy M."/>
            <person name="Grigoriev I.V."/>
            <person name="Spatafora J.W."/>
        </authorList>
    </citation>
    <scope>NUCLEOTIDE SEQUENCE [LARGE SCALE GENOMIC DNA]</scope>
    <source>
        <strain evidence="17 18">CBS 120377</strain>
    </source>
</reference>
<dbReference type="InParanoid" id="A0A194XUY6"/>
<evidence type="ECO:0000256" key="8">
    <source>
        <dbReference type="ARBA" id="ARBA00022989"/>
    </source>
</evidence>
<organism evidence="17 18">
    <name type="scientific">Mollisia scopiformis</name>
    <name type="common">Conifer needle endophyte fungus</name>
    <name type="synonym">Phialocephala scopiformis</name>
    <dbReference type="NCBI Taxonomy" id="149040"/>
    <lineage>
        <taxon>Eukaryota</taxon>
        <taxon>Fungi</taxon>
        <taxon>Dikarya</taxon>
        <taxon>Ascomycota</taxon>
        <taxon>Pezizomycotina</taxon>
        <taxon>Leotiomycetes</taxon>
        <taxon>Helotiales</taxon>
        <taxon>Mollisiaceae</taxon>
        <taxon>Mollisia</taxon>
    </lineage>
</organism>
<feature type="transmembrane region" description="Helical" evidence="15">
    <location>
        <begin position="195"/>
        <end position="215"/>
    </location>
</feature>
<evidence type="ECO:0000256" key="9">
    <source>
        <dbReference type="ARBA" id="ARBA00023002"/>
    </source>
</evidence>
<dbReference type="PANTHER" id="PTHR32361:SF9">
    <property type="entry name" value="FERRIC REDUCTASE TRANSMEMBRANE COMPONENT 3-RELATED"/>
    <property type="match status" value="1"/>
</dbReference>
<dbReference type="SFLD" id="SFLDG01168">
    <property type="entry name" value="Ferric_reductase_subgroup_(FRE"/>
    <property type="match status" value="1"/>
</dbReference>
<comment type="subcellular location">
    <subcellularLocation>
        <location evidence="1">Cell membrane</location>
        <topology evidence="1">Multi-pass membrane protein</topology>
    </subcellularLocation>
</comment>
<dbReference type="PANTHER" id="PTHR32361">
    <property type="entry name" value="FERRIC/CUPRIC REDUCTASE TRANSMEMBRANE COMPONENT"/>
    <property type="match status" value="1"/>
</dbReference>
<dbReference type="InterPro" id="IPR051410">
    <property type="entry name" value="Ferric/Cupric_Reductase"/>
</dbReference>